<gene>
    <name evidence="3" type="ORF">PF010_g31857</name>
</gene>
<dbReference type="Proteomes" id="UP000488956">
    <property type="component" value="Unassembled WGS sequence"/>
</dbReference>
<name>A0A6G0JGN6_9STRA</name>
<evidence type="ECO:0000256" key="2">
    <source>
        <dbReference type="SAM" id="SignalP"/>
    </source>
</evidence>
<protein>
    <recommendedName>
        <fullName evidence="5">RxLR effector protein</fullName>
    </recommendedName>
</protein>
<feature type="chain" id="PRO_5026269660" description="RxLR effector protein" evidence="2">
    <location>
        <begin position="24"/>
        <end position="138"/>
    </location>
</feature>
<keyword evidence="1" id="KW-1133">Transmembrane helix</keyword>
<reference evidence="3 4" key="1">
    <citation type="submission" date="2018-09" db="EMBL/GenBank/DDBJ databases">
        <title>Genomic investigation of the strawberry pathogen Phytophthora fragariae indicates pathogenicity is determined by transcriptional variation in three key races.</title>
        <authorList>
            <person name="Adams T.M."/>
            <person name="Armitage A.D."/>
            <person name="Sobczyk M.K."/>
            <person name="Bates H.J."/>
            <person name="Dunwell J.M."/>
            <person name="Nellist C.F."/>
            <person name="Harrison R.J."/>
        </authorList>
    </citation>
    <scope>NUCLEOTIDE SEQUENCE [LARGE SCALE GENOMIC DNA]</scope>
    <source>
        <strain evidence="3 4">ONT-3</strain>
    </source>
</reference>
<proteinExistence type="predicted"/>
<organism evidence="3 4">
    <name type="scientific">Phytophthora fragariae</name>
    <dbReference type="NCBI Taxonomy" id="53985"/>
    <lineage>
        <taxon>Eukaryota</taxon>
        <taxon>Sar</taxon>
        <taxon>Stramenopiles</taxon>
        <taxon>Oomycota</taxon>
        <taxon>Peronosporomycetes</taxon>
        <taxon>Peronosporales</taxon>
        <taxon>Peronosporaceae</taxon>
        <taxon>Phytophthora</taxon>
    </lineage>
</organism>
<dbReference type="EMBL" id="QXFX01007962">
    <property type="protein sequence ID" value="KAE9056194.1"/>
    <property type="molecule type" value="Genomic_DNA"/>
</dbReference>
<accession>A0A6G0JGN6</accession>
<dbReference type="AlphaFoldDB" id="A0A6G0JGN6"/>
<comment type="caution">
    <text evidence="3">The sequence shown here is derived from an EMBL/GenBank/DDBJ whole genome shotgun (WGS) entry which is preliminary data.</text>
</comment>
<evidence type="ECO:0000313" key="3">
    <source>
        <dbReference type="EMBL" id="KAE9056194.1"/>
    </source>
</evidence>
<sequence>MAVAAAFSAAGCLFAVLGVPALASSCTALSSAFAAADCSLTLSRPAKTVSGAKALLGLLLRSGKLASSVYLYAASRILARVLLAMCCFCPSAGVRAWVCRRRRSAASPPPSGCCSICLSASAAGVVRRFLLPVVGCGV</sequence>
<feature type="transmembrane region" description="Helical" evidence="1">
    <location>
        <begin position="77"/>
        <end position="98"/>
    </location>
</feature>
<keyword evidence="1" id="KW-0472">Membrane</keyword>
<feature type="signal peptide" evidence="2">
    <location>
        <begin position="1"/>
        <end position="23"/>
    </location>
</feature>
<keyword evidence="1" id="KW-0812">Transmembrane</keyword>
<keyword evidence="2" id="KW-0732">Signal</keyword>
<evidence type="ECO:0000256" key="1">
    <source>
        <dbReference type="SAM" id="Phobius"/>
    </source>
</evidence>
<evidence type="ECO:0008006" key="5">
    <source>
        <dbReference type="Google" id="ProtNLM"/>
    </source>
</evidence>
<evidence type="ECO:0000313" key="4">
    <source>
        <dbReference type="Proteomes" id="UP000488956"/>
    </source>
</evidence>